<proteinExistence type="predicted"/>
<organism evidence="2 3">
    <name type="scientific">Granulicella pectinivorans</name>
    <dbReference type="NCBI Taxonomy" id="474950"/>
    <lineage>
        <taxon>Bacteria</taxon>
        <taxon>Pseudomonadati</taxon>
        <taxon>Acidobacteriota</taxon>
        <taxon>Terriglobia</taxon>
        <taxon>Terriglobales</taxon>
        <taxon>Acidobacteriaceae</taxon>
        <taxon>Granulicella</taxon>
    </lineage>
</organism>
<dbReference type="InterPro" id="IPR001544">
    <property type="entry name" value="Aminotrans_IV"/>
</dbReference>
<dbReference type="Gene3D" id="3.30.470.10">
    <property type="match status" value="1"/>
</dbReference>
<dbReference type="Gene3D" id="3.20.10.10">
    <property type="entry name" value="D-amino Acid Aminotransferase, subunit A, domain 2"/>
    <property type="match status" value="1"/>
</dbReference>
<evidence type="ECO:0000259" key="1">
    <source>
        <dbReference type="Pfam" id="PF00425"/>
    </source>
</evidence>
<dbReference type="AlphaFoldDB" id="A0A1I6MDM4"/>
<sequence length="651" mass="72652">MPAEDTDVLQRHPLDAVARELASDGHRSSSAWHALPAAFRVLAAETPRSVLLETAKQDGDGDKSLLFLDPRGELIAWTAAEMDELLTEVDRLVSDGAFLAGFFGYECGDHFIGLAPRRDGVEPLAWLGVFGAPIEFDHRSGVIRGVLPEMRAASHDGDMAATIHTDGLQIAREDYDAAIASIHGYLQAGDTYQVNFTDRIEGETDSDALTVYQTLLRQQPVPFAAYIDSPFGTILSFSPELFFRTTQRRICVRPMKGTWRRGVNFTEDEKAQRQLRHDEKNRSEHVMIVDLLRNDLGRICRYGSVHVDELFHVERYNTLLQMTSTCSGQLRDGVSPSEVLVNLFPCGSITGAPKRRSMEIIRELERRPRGVYSGCIGFFGPDGEACFNVAIRTVKLEGRRLSMGVGGGITADSKAEEEFAECRLKAEFLTRRQPSFSLIETMRGMDGEIPLLPRHMQRLSVSARYFGMLYDESALWRELVSMARDGACVESKVRLMLHQTGDWTISVSPLEQMAWSGRLLLAEARTCATDVSLHHKTTCRDLYERSLAEAHARGFDEVIFLNKQGELTEGAISNLFLQVGEQWMTPSLQCGVLPGIQRAQMLEHVQHVEERTLRLEDLAGAESVYVCNALRGVRVVVSVEADDGSVLWTKK</sequence>
<dbReference type="InterPro" id="IPR019999">
    <property type="entry name" value="Anth_synth_I-like"/>
</dbReference>
<dbReference type="Gene3D" id="3.60.120.10">
    <property type="entry name" value="Anthranilate synthase"/>
    <property type="match status" value="1"/>
</dbReference>
<dbReference type="Pfam" id="PF01063">
    <property type="entry name" value="Aminotran_4"/>
    <property type="match status" value="1"/>
</dbReference>
<keyword evidence="2" id="KW-0456">Lyase</keyword>
<dbReference type="GO" id="GO:0009396">
    <property type="term" value="P:folic acid-containing compound biosynthetic process"/>
    <property type="evidence" value="ECO:0007669"/>
    <property type="project" value="InterPro"/>
</dbReference>
<dbReference type="STRING" id="474950.SAMN05421771_2373"/>
<dbReference type="GO" id="GO:0016829">
    <property type="term" value="F:lyase activity"/>
    <property type="evidence" value="ECO:0007669"/>
    <property type="project" value="UniProtKB-KW"/>
</dbReference>
<gene>
    <name evidence="2" type="ORF">SAMN05421771_2373</name>
</gene>
<reference evidence="2 3" key="1">
    <citation type="submission" date="2016-10" db="EMBL/GenBank/DDBJ databases">
        <authorList>
            <person name="de Groot N.N."/>
        </authorList>
    </citation>
    <scope>NUCLEOTIDE SEQUENCE [LARGE SCALE GENOMIC DNA]</scope>
    <source>
        <strain evidence="2 3">DSM 21001</strain>
    </source>
</reference>
<name>A0A1I6MDM4_9BACT</name>
<accession>A0A1I6MDM4</accession>
<protein>
    <submittedName>
        <fullName evidence="2">Para-aminobenzoate synthetase / 4-amino-4-deoxychorismate lyase</fullName>
    </submittedName>
</protein>
<dbReference type="EMBL" id="FOZL01000001">
    <property type="protein sequence ID" value="SFS13697.1"/>
    <property type="molecule type" value="Genomic_DNA"/>
</dbReference>
<dbReference type="Proteomes" id="UP000199024">
    <property type="component" value="Unassembled WGS sequence"/>
</dbReference>
<dbReference type="InterPro" id="IPR043131">
    <property type="entry name" value="BCAT-like_N"/>
</dbReference>
<dbReference type="InterPro" id="IPR005802">
    <property type="entry name" value="ADC_synth_comp_1"/>
</dbReference>
<dbReference type="NCBIfam" id="TIGR00553">
    <property type="entry name" value="pabB"/>
    <property type="match status" value="1"/>
</dbReference>
<dbReference type="InterPro" id="IPR015890">
    <property type="entry name" value="Chorismate_C"/>
</dbReference>
<evidence type="ECO:0000313" key="2">
    <source>
        <dbReference type="EMBL" id="SFS13697.1"/>
    </source>
</evidence>
<dbReference type="SUPFAM" id="SSF56752">
    <property type="entry name" value="D-aminoacid aminotransferase-like PLP-dependent enzymes"/>
    <property type="match status" value="1"/>
</dbReference>
<dbReference type="SUPFAM" id="SSF56322">
    <property type="entry name" value="ADC synthase"/>
    <property type="match status" value="1"/>
</dbReference>
<dbReference type="GO" id="GO:0046820">
    <property type="term" value="F:4-amino-4-deoxychorismate synthase activity"/>
    <property type="evidence" value="ECO:0007669"/>
    <property type="project" value="TreeGrafter"/>
</dbReference>
<feature type="domain" description="Chorismate-utilising enzyme C-terminal" evidence="1">
    <location>
        <begin position="172"/>
        <end position="425"/>
    </location>
</feature>
<dbReference type="GO" id="GO:0000162">
    <property type="term" value="P:L-tryptophan biosynthetic process"/>
    <property type="evidence" value="ECO:0007669"/>
    <property type="project" value="TreeGrafter"/>
</dbReference>
<dbReference type="PRINTS" id="PR00095">
    <property type="entry name" value="ANTSNTHASEI"/>
</dbReference>
<dbReference type="Pfam" id="PF00425">
    <property type="entry name" value="Chorismate_bind"/>
    <property type="match status" value="1"/>
</dbReference>
<dbReference type="PANTHER" id="PTHR11236:SF50">
    <property type="entry name" value="AMINODEOXYCHORISMATE SYNTHASE COMPONENT 1"/>
    <property type="match status" value="1"/>
</dbReference>
<dbReference type="PANTHER" id="PTHR11236">
    <property type="entry name" value="AMINOBENZOATE/ANTHRANILATE SYNTHASE"/>
    <property type="match status" value="1"/>
</dbReference>
<evidence type="ECO:0000313" key="3">
    <source>
        <dbReference type="Proteomes" id="UP000199024"/>
    </source>
</evidence>
<dbReference type="InterPro" id="IPR036038">
    <property type="entry name" value="Aminotransferase-like"/>
</dbReference>
<dbReference type="InterPro" id="IPR005801">
    <property type="entry name" value="ADC_synthase"/>
</dbReference>
<dbReference type="InterPro" id="IPR043132">
    <property type="entry name" value="BCAT-like_C"/>
</dbReference>
<keyword evidence="3" id="KW-1185">Reference proteome</keyword>